<dbReference type="PANTHER" id="PTHR33744">
    <property type="entry name" value="CARBOHYDRATE DIACID REGULATOR"/>
    <property type="match status" value="1"/>
</dbReference>
<dbReference type="EMBL" id="BAAAVI010000006">
    <property type="protein sequence ID" value="GAA2854000.1"/>
    <property type="molecule type" value="Genomic_DNA"/>
</dbReference>
<sequence>MVPLRVFVTRLGLVVRVGEDRLDTPVRWVHVSELADPSRYLQGNELLLLAGTDFRPERSAEYVTGVKAAGIAALGFGVTPVFDRVPDELVAACREHGLPLLEVPASVAFESCAELFYGELLSSEMSEIKRLTETQRALIKTATGPSPLTRTLELLAAHTGGWALLHDRIRKREWAGGAPRIDADVRAAIDRVCASTYPASATMSSADQRVMVQSVAGPLPSGYALAVGAPVVAGVADRAVMMTAASLLSLLIPDPVDRWPSHQVGQAALALALDPYSPRWIQHAAAVFGVQSSGSLWRIVCARAVDRAGGARDVSTRARLGEFASLLASPFVDQDGAVSIALLPESAPLTRIVDELGRAGWLAGVSSAHPGTRLRAAHEEAARALRTALFQGTCVVSGTEVEGLAAALDMSRLRDYADRRFRPLHERRQQDAVDLLATLRVWLRHNGHWDRTAEELGVHRNTVRHRIGQIETSLGCRLGDADTRMELYLALRAIEEL</sequence>
<dbReference type="InterPro" id="IPR042070">
    <property type="entry name" value="PucR_C-HTH_sf"/>
</dbReference>
<dbReference type="Pfam" id="PF07905">
    <property type="entry name" value="PucR"/>
    <property type="match status" value="1"/>
</dbReference>
<comment type="caution">
    <text evidence="3">The sequence shown here is derived from an EMBL/GenBank/DDBJ whole genome shotgun (WGS) entry which is preliminary data.</text>
</comment>
<keyword evidence="4" id="KW-1185">Reference proteome</keyword>
<feature type="domain" description="PucR C-terminal helix-turn-helix" evidence="2">
    <location>
        <begin position="435"/>
        <end position="493"/>
    </location>
</feature>
<evidence type="ECO:0000313" key="4">
    <source>
        <dbReference type="Proteomes" id="UP001500831"/>
    </source>
</evidence>
<dbReference type="Pfam" id="PF13556">
    <property type="entry name" value="HTH_30"/>
    <property type="match status" value="1"/>
</dbReference>
<proteinExistence type="predicted"/>
<name>A0ABN3VSE5_9ACTN</name>
<dbReference type="RefSeq" id="WP_344968621.1">
    <property type="nucleotide sequence ID" value="NZ_BAAAVI010000006.1"/>
</dbReference>
<evidence type="ECO:0000259" key="2">
    <source>
        <dbReference type="Pfam" id="PF13556"/>
    </source>
</evidence>
<accession>A0ABN3VSE5</accession>
<evidence type="ECO:0000313" key="3">
    <source>
        <dbReference type="EMBL" id="GAA2854000.1"/>
    </source>
</evidence>
<dbReference type="PANTHER" id="PTHR33744:SF1">
    <property type="entry name" value="DNA-BINDING TRANSCRIPTIONAL ACTIVATOR ADER"/>
    <property type="match status" value="1"/>
</dbReference>
<dbReference type="InterPro" id="IPR025736">
    <property type="entry name" value="PucR_C-HTH_dom"/>
</dbReference>
<dbReference type="Gene3D" id="1.10.10.2840">
    <property type="entry name" value="PucR C-terminal helix-turn-helix domain"/>
    <property type="match status" value="1"/>
</dbReference>
<protein>
    <submittedName>
        <fullName evidence="3">PucR family transcriptional regulator</fullName>
    </submittedName>
</protein>
<gene>
    <name evidence="3" type="ORF">GCM10010517_11930</name>
</gene>
<feature type="domain" description="Purine catabolism PurC-like" evidence="1">
    <location>
        <begin position="13"/>
        <end position="112"/>
    </location>
</feature>
<evidence type="ECO:0000259" key="1">
    <source>
        <dbReference type="Pfam" id="PF07905"/>
    </source>
</evidence>
<reference evidence="3 4" key="1">
    <citation type="journal article" date="2019" name="Int. J. Syst. Evol. Microbiol.">
        <title>The Global Catalogue of Microorganisms (GCM) 10K type strain sequencing project: providing services to taxonomists for standard genome sequencing and annotation.</title>
        <authorList>
            <consortium name="The Broad Institute Genomics Platform"/>
            <consortium name="The Broad Institute Genome Sequencing Center for Infectious Disease"/>
            <person name="Wu L."/>
            <person name="Ma J."/>
        </authorList>
    </citation>
    <scope>NUCLEOTIDE SEQUENCE [LARGE SCALE GENOMIC DNA]</scope>
    <source>
        <strain evidence="3 4">JCM 6242</strain>
    </source>
</reference>
<dbReference type="InterPro" id="IPR051448">
    <property type="entry name" value="CdaR-like_regulators"/>
</dbReference>
<dbReference type="InterPro" id="IPR012914">
    <property type="entry name" value="PucR_dom"/>
</dbReference>
<organism evidence="3 4">
    <name type="scientific">Streptosporangium fragile</name>
    <dbReference type="NCBI Taxonomy" id="46186"/>
    <lineage>
        <taxon>Bacteria</taxon>
        <taxon>Bacillati</taxon>
        <taxon>Actinomycetota</taxon>
        <taxon>Actinomycetes</taxon>
        <taxon>Streptosporangiales</taxon>
        <taxon>Streptosporangiaceae</taxon>
        <taxon>Streptosporangium</taxon>
    </lineage>
</organism>
<dbReference type="Proteomes" id="UP001500831">
    <property type="component" value="Unassembled WGS sequence"/>
</dbReference>